<accession>A0A699Q6G9</accession>
<dbReference type="EMBL" id="BKCJ010985475">
    <property type="protein sequence ID" value="GFC60448.1"/>
    <property type="molecule type" value="Genomic_DNA"/>
</dbReference>
<name>A0A699Q6G9_TANCI</name>
<protein>
    <recommendedName>
        <fullName evidence="2">Reverse transcriptase domain-containing protein</fullName>
    </recommendedName>
</protein>
<gene>
    <name evidence="1" type="ORF">Tci_832418</name>
</gene>
<evidence type="ECO:0008006" key="2">
    <source>
        <dbReference type="Google" id="ProtNLM"/>
    </source>
</evidence>
<evidence type="ECO:0000313" key="1">
    <source>
        <dbReference type="EMBL" id="GFC60448.1"/>
    </source>
</evidence>
<comment type="caution">
    <text evidence="1">The sequence shown here is derived from an EMBL/GenBank/DDBJ whole genome shotgun (WGS) entry which is preliminary data.</text>
</comment>
<organism evidence="1">
    <name type="scientific">Tanacetum cinerariifolium</name>
    <name type="common">Dalmatian daisy</name>
    <name type="synonym">Chrysanthemum cinerariifolium</name>
    <dbReference type="NCBI Taxonomy" id="118510"/>
    <lineage>
        <taxon>Eukaryota</taxon>
        <taxon>Viridiplantae</taxon>
        <taxon>Streptophyta</taxon>
        <taxon>Embryophyta</taxon>
        <taxon>Tracheophyta</taxon>
        <taxon>Spermatophyta</taxon>
        <taxon>Magnoliopsida</taxon>
        <taxon>eudicotyledons</taxon>
        <taxon>Gunneridae</taxon>
        <taxon>Pentapetalae</taxon>
        <taxon>asterids</taxon>
        <taxon>campanulids</taxon>
        <taxon>Asterales</taxon>
        <taxon>Asteraceae</taxon>
        <taxon>Asteroideae</taxon>
        <taxon>Anthemideae</taxon>
        <taxon>Anthemidinae</taxon>
        <taxon>Tanacetum</taxon>
    </lineage>
</organism>
<reference evidence="1" key="1">
    <citation type="journal article" date="2019" name="Sci. Rep.">
        <title>Draft genome of Tanacetum cinerariifolium, the natural source of mosquito coil.</title>
        <authorList>
            <person name="Yamashiro T."/>
            <person name="Shiraishi A."/>
            <person name="Satake H."/>
            <person name="Nakayama K."/>
        </authorList>
    </citation>
    <scope>NUCLEOTIDE SEQUENCE</scope>
</reference>
<sequence length="113" mass="12490">MRVSYQVDIHSRENLEFYSRHHDAQKDCAAVRAEIEKMAPKRTKRSTQVLPVTPAPTATTTIVTEAQLHALIDRGVVAAMAEAEASRVRNGYGSNGSGSRLAEAVRECTYQIF</sequence>
<dbReference type="AlphaFoldDB" id="A0A699Q6G9"/>
<proteinExistence type="predicted"/>